<dbReference type="PANTHER" id="PTHR11575">
    <property type="entry name" value="5'-NUCLEOTIDASE-RELATED"/>
    <property type="match status" value="1"/>
</dbReference>
<accession>A0A381X393</accession>
<dbReference type="PANTHER" id="PTHR11575:SF24">
    <property type="entry name" value="5'-NUCLEOTIDASE"/>
    <property type="match status" value="1"/>
</dbReference>
<dbReference type="InterPro" id="IPR006179">
    <property type="entry name" value="5_nucleotidase/apyrase"/>
</dbReference>
<proteinExistence type="predicted"/>
<reference evidence="1" key="1">
    <citation type="submission" date="2018-05" db="EMBL/GenBank/DDBJ databases">
        <authorList>
            <person name="Lanie J.A."/>
            <person name="Ng W.-L."/>
            <person name="Kazmierczak K.M."/>
            <person name="Andrzejewski T.M."/>
            <person name="Davidsen T.M."/>
            <person name="Wayne K.J."/>
            <person name="Tettelin H."/>
            <person name="Glass J.I."/>
            <person name="Rusch D."/>
            <person name="Podicherti R."/>
            <person name="Tsui H.-C.T."/>
            <person name="Winkler M.E."/>
        </authorList>
    </citation>
    <scope>NUCLEOTIDE SEQUENCE</scope>
</reference>
<dbReference type="GO" id="GO:0016787">
    <property type="term" value="F:hydrolase activity"/>
    <property type="evidence" value="ECO:0007669"/>
    <property type="project" value="InterPro"/>
</dbReference>
<dbReference type="InterPro" id="IPR029052">
    <property type="entry name" value="Metallo-depent_PP-like"/>
</dbReference>
<sequence length="239" mass="26499">MPKRSAYFNQVRLQHPYVLAVDAGDMMGWQPDADRHRVLFDLIRHIGYNAVGIGDNEFVDGLRFLREMIRQHDVPVVSAGVMETAGRVPFGPAYRIVRIGTVRVGIIGIADPAAFALMKPDQRDHITIDLPGESLSLLLPEIRQKADLILVLSHGALSHNRSLARSFPDVDVIVGSYSSRPLFEPIVEGETLIVQSGNNGSHVGRLDLVVDDKNQITSYHGWLEPLLERSPDDPEVLSI</sequence>
<feature type="non-terminal residue" evidence="1">
    <location>
        <position position="239"/>
    </location>
</feature>
<dbReference type="EMBL" id="UINC01013596">
    <property type="protein sequence ID" value="SVA58637.1"/>
    <property type="molecule type" value="Genomic_DNA"/>
</dbReference>
<dbReference type="Gene3D" id="3.60.21.10">
    <property type="match status" value="1"/>
</dbReference>
<dbReference type="GO" id="GO:0030288">
    <property type="term" value="C:outer membrane-bounded periplasmic space"/>
    <property type="evidence" value="ECO:0007669"/>
    <property type="project" value="TreeGrafter"/>
</dbReference>
<evidence type="ECO:0000313" key="1">
    <source>
        <dbReference type="EMBL" id="SVA58637.1"/>
    </source>
</evidence>
<evidence type="ECO:0008006" key="2">
    <source>
        <dbReference type="Google" id="ProtNLM"/>
    </source>
</evidence>
<dbReference type="GO" id="GO:0009166">
    <property type="term" value="P:nucleotide catabolic process"/>
    <property type="evidence" value="ECO:0007669"/>
    <property type="project" value="InterPro"/>
</dbReference>
<gene>
    <name evidence="1" type="ORF">METZ01_LOCUS111491</name>
</gene>
<dbReference type="SUPFAM" id="SSF56300">
    <property type="entry name" value="Metallo-dependent phosphatases"/>
    <property type="match status" value="1"/>
</dbReference>
<name>A0A381X393_9ZZZZ</name>
<dbReference type="AlphaFoldDB" id="A0A381X393"/>
<dbReference type="PRINTS" id="PR01607">
    <property type="entry name" value="APYRASEFAMLY"/>
</dbReference>
<organism evidence="1">
    <name type="scientific">marine metagenome</name>
    <dbReference type="NCBI Taxonomy" id="408172"/>
    <lineage>
        <taxon>unclassified sequences</taxon>
        <taxon>metagenomes</taxon>
        <taxon>ecological metagenomes</taxon>
    </lineage>
</organism>
<protein>
    <recommendedName>
        <fullName evidence="2">Calcineurin-like phosphoesterase domain-containing protein</fullName>
    </recommendedName>
</protein>